<dbReference type="InterPro" id="IPR012910">
    <property type="entry name" value="Plug_dom"/>
</dbReference>
<evidence type="ECO:0000256" key="2">
    <source>
        <dbReference type="ARBA" id="ARBA00022448"/>
    </source>
</evidence>
<dbReference type="AlphaFoldDB" id="A0A425XXE9"/>
<evidence type="ECO:0000256" key="8">
    <source>
        <dbReference type="PROSITE-ProRule" id="PRU01360"/>
    </source>
</evidence>
<dbReference type="NCBIfam" id="TIGR04057">
    <property type="entry name" value="SusC_RagA_signa"/>
    <property type="match status" value="1"/>
</dbReference>
<dbReference type="NCBIfam" id="TIGR04056">
    <property type="entry name" value="OMP_RagA_SusC"/>
    <property type="match status" value="1"/>
</dbReference>
<gene>
    <name evidence="13" type="ORF">DWB61_15635</name>
</gene>
<keyword evidence="6 8" id="KW-0472">Membrane</keyword>
<evidence type="ECO:0000256" key="7">
    <source>
        <dbReference type="ARBA" id="ARBA00023237"/>
    </source>
</evidence>
<name>A0A425XXE9_9BACT</name>
<dbReference type="InterPro" id="IPR023997">
    <property type="entry name" value="TonB-dep_OMP_SusC/RagA_CS"/>
</dbReference>
<dbReference type="InterPro" id="IPR023996">
    <property type="entry name" value="TonB-dep_OMP_SusC/RagA"/>
</dbReference>
<evidence type="ECO:0000256" key="9">
    <source>
        <dbReference type="RuleBase" id="RU003357"/>
    </source>
</evidence>
<evidence type="ECO:0000256" key="6">
    <source>
        <dbReference type="ARBA" id="ARBA00023136"/>
    </source>
</evidence>
<dbReference type="InterPro" id="IPR039426">
    <property type="entry name" value="TonB-dep_rcpt-like"/>
</dbReference>
<accession>A0A425XXE9</accession>
<keyword evidence="2 8" id="KW-0813">Transport</keyword>
<feature type="domain" description="TonB-dependent receptor-like beta-barrel" evidence="11">
    <location>
        <begin position="460"/>
        <end position="810"/>
    </location>
</feature>
<dbReference type="GO" id="GO:0009279">
    <property type="term" value="C:cell outer membrane"/>
    <property type="evidence" value="ECO:0007669"/>
    <property type="project" value="UniProtKB-SubCell"/>
</dbReference>
<evidence type="ECO:0000313" key="14">
    <source>
        <dbReference type="Proteomes" id="UP000285794"/>
    </source>
</evidence>
<dbReference type="Gene3D" id="2.40.170.20">
    <property type="entry name" value="TonB-dependent receptor, beta-barrel domain"/>
    <property type="match status" value="1"/>
</dbReference>
<dbReference type="SUPFAM" id="SSF56935">
    <property type="entry name" value="Porins"/>
    <property type="match status" value="1"/>
</dbReference>
<dbReference type="PROSITE" id="PS52016">
    <property type="entry name" value="TONB_DEPENDENT_REC_3"/>
    <property type="match status" value="1"/>
</dbReference>
<evidence type="ECO:0000259" key="11">
    <source>
        <dbReference type="Pfam" id="PF00593"/>
    </source>
</evidence>
<evidence type="ECO:0000256" key="4">
    <source>
        <dbReference type="ARBA" id="ARBA00022692"/>
    </source>
</evidence>
<keyword evidence="5 9" id="KW-0798">TonB box</keyword>
<keyword evidence="3 8" id="KW-1134">Transmembrane beta strand</keyword>
<keyword evidence="10" id="KW-0732">Signal</keyword>
<dbReference type="RefSeq" id="WP_125031823.1">
    <property type="nucleotide sequence ID" value="NZ_JAPXVP010000018.1"/>
</dbReference>
<dbReference type="InterPro" id="IPR008969">
    <property type="entry name" value="CarboxyPept-like_regulatory"/>
</dbReference>
<reference evidence="13 14" key="1">
    <citation type="submission" date="2018-07" db="EMBL/GenBank/DDBJ databases">
        <title>Draft genome sequence of Ancylomarina sp. M1P.</title>
        <authorList>
            <person name="Yadav S."/>
            <person name="Villanueva L."/>
            <person name="Damste J.S.S."/>
        </authorList>
    </citation>
    <scope>NUCLEOTIDE SEQUENCE [LARGE SCALE GENOMIC DNA]</scope>
    <source>
        <strain evidence="13 14">M1P</strain>
    </source>
</reference>
<comment type="subcellular location">
    <subcellularLocation>
        <location evidence="1 8">Cell outer membrane</location>
        <topology evidence="1 8">Multi-pass membrane protein</topology>
    </subcellularLocation>
</comment>
<dbReference type="Gene3D" id="2.170.130.10">
    <property type="entry name" value="TonB-dependent receptor, plug domain"/>
    <property type="match status" value="1"/>
</dbReference>
<evidence type="ECO:0000256" key="10">
    <source>
        <dbReference type="SAM" id="SignalP"/>
    </source>
</evidence>
<dbReference type="InterPro" id="IPR037066">
    <property type="entry name" value="Plug_dom_sf"/>
</dbReference>
<dbReference type="Proteomes" id="UP000285794">
    <property type="component" value="Unassembled WGS sequence"/>
</dbReference>
<dbReference type="Pfam" id="PF07715">
    <property type="entry name" value="Plug"/>
    <property type="match status" value="1"/>
</dbReference>
<proteinExistence type="inferred from homology"/>
<evidence type="ECO:0000256" key="5">
    <source>
        <dbReference type="ARBA" id="ARBA00023077"/>
    </source>
</evidence>
<comment type="caution">
    <text evidence="13">The sequence shown here is derived from an EMBL/GenBank/DDBJ whole genome shotgun (WGS) entry which is preliminary data.</text>
</comment>
<feature type="domain" description="TonB-dependent receptor plug" evidence="12">
    <location>
        <begin position="116"/>
        <end position="241"/>
    </location>
</feature>
<sequence>MKKLIGLFVFLLIVGTQIVTAQSKQITGTVTSADDGLGMPGVSVVLKGTTIGASTDIDGKYSLEAKASDVLIFSFVGMVTKEIKVGEQTVINMVLETESIGMDEVVVTALGITREKKSLGYASQAVTSEEVTAVKTDNVVNALSGKVAGVQIKRNTNMGGSTNILIRGNTSLTGDNQALFVVDGVPMSNANLNGSSQQTARGGYDYGNFASDINADDVESINVLKGAAATALYGSRAANGAIIITTKKGSKGNKVEITVNSGITIGSIDKSTFPEYQKQYGSGYGPYYGSTGDFDEADVDGDGTVDLIVPLTEDASFGGKFDPNLNVFHWNSLDPASEHYLKKRPWVAAKNGPIEFFETPVSYSNNVSMSGSTDTGNYRFSYTNFQQNGLMPNSDLERNTFALNASSKLTDKLTVSAGANYVLTDAKGRNETGYSDNMVSSFRQWWQTNVDVKELENIYHKTKRNVTWNPSSYDDPSPIYWDNPYWARYENYETDTRNRFFGNMALNYKINDWLTAEGKVSVDTYSYIQEERINNGSNPVSKYTRYEADFTEKNYDFMLSFNKDLTERINLNGVVGVNKRRTSFRSIYAETNGGLIVDRLFAISNSQSVPLAPTERATEIGVDGIYGMASFGYDKTFFVDVTARQDHSSTLPSNESKFFYPSVATSMIFSEFVDVSWLSFGKIRANYAEVGSSADFARISDVLTKPSPFGSTHIYSINSTKNNPNLKPERTKSIEAGLEMHFFNKRFGFDFSWYKTNSEDQIMPVSISRASGYSSKYVNAGEIENRGVELTLFATPVKTKDFQWDVNVNFAKNKNEVISLFEDVKNLQLGSFQGGITINATIGESYGTIQGSDFVYTDGQRTITSSGYYMKSSTTDNVIGNMNPDWNGGISNKLRYKNFNLSFLIDIQKGGDIFSLDTWYGNATGLYANSVGKNARGIERRETLANGGGVLFNGVQADGSKNTVYGRGDYYGNGSGYARAPNALHIYDASYIKLREVAFSYTLPSNLLKNTFISSAQVSVVGSNLWIIHKNLPYADPEAGLSSGNLQGYQSGVMPTTRDIGVNVKIKF</sequence>
<dbReference type="InterPro" id="IPR000531">
    <property type="entry name" value="Beta-barrel_TonB"/>
</dbReference>
<dbReference type="Pfam" id="PF13715">
    <property type="entry name" value="CarbopepD_reg_2"/>
    <property type="match status" value="1"/>
</dbReference>
<dbReference type="OrthoDB" id="9768177at2"/>
<evidence type="ECO:0000256" key="1">
    <source>
        <dbReference type="ARBA" id="ARBA00004571"/>
    </source>
</evidence>
<keyword evidence="4 8" id="KW-0812">Transmembrane</keyword>
<dbReference type="EMBL" id="QQWG01000021">
    <property type="protein sequence ID" value="RRG19339.1"/>
    <property type="molecule type" value="Genomic_DNA"/>
</dbReference>
<dbReference type="Gene3D" id="2.60.40.1120">
    <property type="entry name" value="Carboxypeptidase-like, regulatory domain"/>
    <property type="match status" value="1"/>
</dbReference>
<dbReference type="InterPro" id="IPR036942">
    <property type="entry name" value="Beta-barrel_TonB_sf"/>
</dbReference>
<keyword evidence="7 8" id="KW-0998">Cell outer membrane</keyword>
<feature type="signal peptide" evidence="10">
    <location>
        <begin position="1"/>
        <end position="21"/>
    </location>
</feature>
<organism evidence="13 14">
    <name type="scientific">Ancylomarina euxinus</name>
    <dbReference type="NCBI Taxonomy" id="2283627"/>
    <lineage>
        <taxon>Bacteria</taxon>
        <taxon>Pseudomonadati</taxon>
        <taxon>Bacteroidota</taxon>
        <taxon>Bacteroidia</taxon>
        <taxon>Marinilabiliales</taxon>
        <taxon>Marinifilaceae</taxon>
        <taxon>Ancylomarina</taxon>
    </lineage>
</organism>
<feature type="chain" id="PRO_5019467157" evidence="10">
    <location>
        <begin position="22"/>
        <end position="1068"/>
    </location>
</feature>
<keyword evidence="14" id="KW-1185">Reference proteome</keyword>
<evidence type="ECO:0000313" key="13">
    <source>
        <dbReference type="EMBL" id="RRG19339.1"/>
    </source>
</evidence>
<dbReference type="Pfam" id="PF00593">
    <property type="entry name" value="TonB_dep_Rec_b-barrel"/>
    <property type="match status" value="1"/>
</dbReference>
<evidence type="ECO:0000259" key="12">
    <source>
        <dbReference type="Pfam" id="PF07715"/>
    </source>
</evidence>
<evidence type="ECO:0000256" key="3">
    <source>
        <dbReference type="ARBA" id="ARBA00022452"/>
    </source>
</evidence>
<comment type="similarity">
    <text evidence="8 9">Belongs to the TonB-dependent receptor family.</text>
</comment>
<protein>
    <submittedName>
        <fullName evidence="13">SusC/RagA family TonB-linked outer membrane protein</fullName>
    </submittedName>
</protein>
<dbReference type="SUPFAM" id="SSF49464">
    <property type="entry name" value="Carboxypeptidase regulatory domain-like"/>
    <property type="match status" value="1"/>
</dbReference>